<proteinExistence type="predicted"/>
<dbReference type="Proteomes" id="UP000218209">
    <property type="component" value="Unassembled WGS sequence"/>
</dbReference>
<protein>
    <recommendedName>
        <fullName evidence="4">ABM domain-containing protein</fullName>
    </recommendedName>
</protein>
<evidence type="ECO:0000256" key="1">
    <source>
        <dbReference type="SAM" id="MobiDB-lite"/>
    </source>
</evidence>
<name>A0A1X6PHT2_PORUM</name>
<dbReference type="EMBL" id="KV918775">
    <property type="protein sequence ID" value="OSX80387.1"/>
    <property type="molecule type" value="Genomic_DNA"/>
</dbReference>
<evidence type="ECO:0000313" key="2">
    <source>
        <dbReference type="EMBL" id="OSX80387.1"/>
    </source>
</evidence>
<sequence length="334" mass="33775">MVAFATPAGALSTPTRAALPARAAAARRPGVTMAADPPPAARMRRVDAAAVSAGAAGTPPLPAAAAAAVAVAATPKRKGVAKAGIVTTTTAPGLTEVHHHMGALGRDGGRFGAAVAHHADTLAGLEARPGAAAADAPRRRWLLRRRPDGLDDLPGALPEGPPAQSLVVMESWAADPATDGRSAAATAAAGRWSSAVFGCRKSLATTPVVSLSYDTVWSVARGGGVGNTLPPGAVVVCEVVNAAAGGEEVASALAGVLTSTAQAVVQNDQALQVTVLRADDGAGHAFFKTVEVYRSLAHWRDHCDGLDAAFLMRVRGLRATGERKRAVFDAVVRT</sequence>
<reference evidence="2 3" key="1">
    <citation type="submission" date="2017-03" db="EMBL/GenBank/DDBJ databases">
        <title>WGS assembly of Porphyra umbilicalis.</title>
        <authorList>
            <person name="Brawley S.H."/>
            <person name="Blouin N.A."/>
            <person name="Ficko-Blean E."/>
            <person name="Wheeler G.L."/>
            <person name="Lohr M."/>
            <person name="Goodson H.V."/>
            <person name="Jenkins J.W."/>
            <person name="Blaby-Haas C.E."/>
            <person name="Helliwell K.E."/>
            <person name="Chan C."/>
            <person name="Marriage T."/>
            <person name="Bhattacharya D."/>
            <person name="Klein A.S."/>
            <person name="Badis Y."/>
            <person name="Brodie J."/>
            <person name="Cao Y."/>
            <person name="Collen J."/>
            <person name="Dittami S.M."/>
            <person name="Gachon C.M."/>
            <person name="Green B.R."/>
            <person name="Karpowicz S."/>
            <person name="Kim J.W."/>
            <person name="Kudahl U."/>
            <person name="Lin S."/>
            <person name="Michel G."/>
            <person name="Mittag M."/>
            <person name="Olson B.J."/>
            <person name="Pangilinan J."/>
            <person name="Peng Y."/>
            <person name="Qiu H."/>
            <person name="Shu S."/>
            <person name="Singer J.T."/>
            <person name="Smith A.G."/>
            <person name="Sprecher B.N."/>
            <person name="Wagner V."/>
            <person name="Wang W."/>
            <person name="Wang Z.-Y."/>
            <person name="Yan J."/>
            <person name="Yarish C."/>
            <person name="Zoeuner-Riek S."/>
            <person name="Zhuang Y."/>
            <person name="Zou Y."/>
            <person name="Lindquist E.A."/>
            <person name="Grimwood J."/>
            <person name="Barry K."/>
            <person name="Rokhsar D.S."/>
            <person name="Schmutz J."/>
            <person name="Stiller J.W."/>
            <person name="Grossman A.R."/>
            <person name="Prochnik S.E."/>
        </authorList>
    </citation>
    <scope>NUCLEOTIDE SEQUENCE [LARGE SCALE GENOMIC DNA]</scope>
    <source>
        <strain evidence="2">4086291</strain>
    </source>
</reference>
<gene>
    <name evidence="2" type="ORF">BU14_0052s0003</name>
</gene>
<organism evidence="2 3">
    <name type="scientific">Porphyra umbilicalis</name>
    <name type="common">Purple laver</name>
    <name type="synonym">Red alga</name>
    <dbReference type="NCBI Taxonomy" id="2786"/>
    <lineage>
        <taxon>Eukaryota</taxon>
        <taxon>Rhodophyta</taxon>
        <taxon>Bangiophyceae</taxon>
        <taxon>Bangiales</taxon>
        <taxon>Bangiaceae</taxon>
        <taxon>Porphyra</taxon>
    </lineage>
</organism>
<feature type="compositionally biased region" description="Low complexity" evidence="1">
    <location>
        <begin position="16"/>
        <end position="35"/>
    </location>
</feature>
<feature type="region of interest" description="Disordered" evidence="1">
    <location>
        <begin position="15"/>
        <end position="39"/>
    </location>
</feature>
<evidence type="ECO:0008006" key="4">
    <source>
        <dbReference type="Google" id="ProtNLM"/>
    </source>
</evidence>
<accession>A0A1X6PHT2</accession>
<keyword evidence="3" id="KW-1185">Reference proteome</keyword>
<dbReference type="AlphaFoldDB" id="A0A1X6PHT2"/>
<evidence type="ECO:0000313" key="3">
    <source>
        <dbReference type="Proteomes" id="UP000218209"/>
    </source>
</evidence>